<dbReference type="Proteomes" id="UP000887578">
    <property type="component" value="Unplaced"/>
</dbReference>
<dbReference type="SMART" id="SM00225">
    <property type="entry name" value="BTB"/>
    <property type="match status" value="1"/>
</dbReference>
<evidence type="ECO:0000259" key="1">
    <source>
        <dbReference type="PROSITE" id="PS50097"/>
    </source>
</evidence>
<evidence type="ECO:0000313" key="2">
    <source>
        <dbReference type="Proteomes" id="UP000887578"/>
    </source>
</evidence>
<dbReference type="Gene3D" id="3.30.710.10">
    <property type="entry name" value="Potassium Channel Kv1.1, Chain A"/>
    <property type="match status" value="1"/>
</dbReference>
<dbReference type="SUPFAM" id="SSF54695">
    <property type="entry name" value="POZ domain"/>
    <property type="match status" value="1"/>
</dbReference>
<dbReference type="WBParaSite" id="PDA_v2.g15794.t1">
    <property type="protein sequence ID" value="PDA_v2.g15794.t1"/>
    <property type="gene ID" value="PDA_v2.g15794"/>
</dbReference>
<dbReference type="AlphaFoldDB" id="A0A914PCA2"/>
<dbReference type="CDD" id="cd18186">
    <property type="entry name" value="BTB_POZ_ZBTB_KLHL-like"/>
    <property type="match status" value="1"/>
</dbReference>
<protein>
    <submittedName>
        <fullName evidence="3">BTB domain-containing protein</fullName>
    </submittedName>
</protein>
<name>A0A914PCA2_9BILA</name>
<dbReference type="InterPro" id="IPR051481">
    <property type="entry name" value="BTB-POZ/Galectin-3-binding"/>
</dbReference>
<evidence type="ECO:0000313" key="3">
    <source>
        <dbReference type="WBParaSite" id="PDA_v2.g15794.t1"/>
    </source>
</evidence>
<sequence>MKYYLTFYPNDNEHRGTTWIGLHMDFERTKKVECEWTIKIESANYSQKCQYVYEKSQGRGRRICKTEEFFDPKMKFIADRKITVKVIGFFKFDASINIVVQQQKCDCRTFLNELWEQNETKDFTIVVGSKEIMVHKCVLFSRSDVFRAMLKPHTKESAENKVVLKEVPFEIVETAVKMMHEYNCDTALSTDDLMSLLQFFDIYNLTQPKAKIELLLIDRICPSTVCRLANHSVLTNSSDLKEKCIEFLAVAFTTKSSLNDFEALDKDFGTAFVKDSFYQILGTE</sequence>
<keyword evidence="2" id="KW-1185">Reference proteome</keyword>
<proteinExistence type="predicted"/>
<dbReference type="Pfam" id="PF00651">
    <property type="entry name" value="BTB"/>
    <property type="match status" value="1"/>
</dbReference>
<dbReference type="InterPro" id="IPR000210">
    <property type="entry name" value="BTB/POZ_dom"/>
</dbReference>
<feature type="domain" description="BTB" evidence="1">
    <location>
        <begin position="121"/>
        <end position="180"/>
    </location>
</feature>
<reference evidence="3" key="1">
    <citation type="submission" date="2022-11" db="UniProtKB">
        <authorList>
            <consortium name="WormBaseParasite"/>
        </authorList>
    </citation>
    <scope>IDENTIFICATION</scope>
</reference>
<dbReference type="PROSITE" id="PS50097">
    <property type="entry name" value="BTB"/>
    <property type="match status" value="1"/>
</dbReference>
<accession>A0A914PCA2</accession>
<organism evidence="2 3">
    <name type="scientific">Panagrolaimus davidi</name>
    <dbReference type="NCBI Taxonomy" id="227884"/>
    <lineage>
        <taxon>Eukaryota</taxon>
        <taxon>Metazoa</taxon>
        <taxon>Ecdysozoa</taxon>
        <taxon>Nematoda</taxon>
        <taxon>Chromadorea</taxon>
        <taxon>Rhabditida</taxon>
        <taxon>Tylenchina</taxon>
        <taxon>Panagrolaimomorpha</taxon>
        <taxon>Panagrolaimoidea</taxon>
        <taxon>Panagrolaimidae</taxon>
        <taxon>Panagrolaimus</taxon>
    </lineage>
</organism>
<dbReference type="PANTHER" id="PTHR24410:SF23">
    <property type="entry name" value="BTB DOMAIN-CONTAINING PROTEIN-RELATED"/>
    <property type="match status" value="1"/>
</dbReference>
<dbReference type="InterPro" id="IPR011333">
    <property type="entry name" value="SKP1/BTB/POZ_sf"/>
</dbReference>
<dbReference type="PANTHER" id="PTHR24410">
    <property type="entry name" value="HL07962P-RELATED"/>
    <property type="match status" value="1"/>
</dbReference>